<evidence type="ECO:0000256" key="1">
    <source>
        <dbReference type="SAM" id="Coils"/>
    </source>
</evidence>
<dbReference type="OrthoDB" id="6492583at2759"/>
<evidence type="ECO:0000313" key="4">
    <source>
        <dbReference type="Proteomes" id="UP000594260"/>
    </source>
</evidence>
<dbReference type="KEGG" id="vde:111253255"/>
<feature type="coiled-coil region" evidence="1">
    <location>
        <begin position="356"/>
        <end position="516"/>
    </location>
</feature>
<dbReference type="PANTHER" id="PTHR36170">
    <property type="entry name" value="CENTROSOMAL PROTEIN OF 89 KDA"/>
    <property type="match status" value="1"/>
</dbReference>
<feature type="region of interest" description="Disordered" evidence="2">
    <location>
        <begin position="284"/>
        <end position="310"/>
    </location>
</feature>
<dbReference type="GO" id="GO:0005814">
    <property type="term" value="C:centriole"/>
    <property type="evidence" value="ECO:0007669"/>
    <property type="project" value="InterPro"/>
</dbReference>
<dbReference type="GO" id="GO:0097539">
    <property type="term" value="C:ciliary transition fiber"/>
    <property type="evidence" value="ECO:0007669"/>
    <property type="project" value="TreeGrafter"/>
</dbReference>
<accession>A0A7M7KMK0</accession>
<evidence type="ECO:0000256" key="2">
    <source>
        <dbReference type="SAM" id="MobiDB-lite"/>
    </source>
</evidence>
<evidence type="ECO:0000313" key="3">
    <source>
        <dbReference type="EnsemblMetazoa" id="XP_022668136"/>
    </source>
</evidence>
<dbReference type="AlphaFoldDB" id="A0A7M7KMK0"/>
<dbReference type="RefSeq" id="XP_022668136.1">
    <property type="nucleotide sequence ID" value="XM_022812401.1"/>
</dbReference>
<dbReference type="EnsemblMetazoa" id="XM_022812401">
    <property type="protein sequence ID" value="XP_022668136"/>
    <property type="gene ID" value="LOC111253255"/>
</dbReference>
<feature type="compositionally biased region" description="Basic and acidic residues" evidence="2">
    <location>
        <begin position="116"/>
        <end position="131"/>
    </location>
</feature>
<dbReference type="InterPro" id="IPR033545">
    <property type="entry name" value="CEP89"/>
</dbReference>
<proteinExistence type="predicted"/>
<feature type="compositionally biased region" description="Polar residues" evidence="2">
    <location>
        <begin position="575"/>
        <end position="585"/>
    </location>
</feature>
<dbReference type="GO" id="GO:0007268">
    <property type="term" value="P:chemical synaptic transmission"/>
    <property type="evidence" value="ECO:0007669"/>
    <property type="project" value="InterPro"/>
</dbReference>
<feature type="compositionally biased region" description="Low complexity" evidence="2">
    <location>
        <begin position="297"/>
        <end position="306"/>
    </location>
</feature>
<feature type="region of interest" description="Disordered" evidence="2">
    <location>
        <begin position="566"/>
        <end position="585"/>
    </location>
</feature>
<dbReference type="PANTHER" id="PTHR36170:SF1">
    <property type="entry name" value="CENTROSOMAL PROTEIN OF 89 KDA"/>
    <property type="match status" value="1"/>
</dbReference>
<dbReference type="GO" id="GO:0007005">
    <property type="term" value="P:mitochondrion organization"/>
    <property type="evidence" value="ECO:0007669"/>
    <property type="project" value="InterPro"/>
</dbReference>
<reference evidence="3" key="1">
    <citation type="submission" date="2021-01" db="UniProtKB">
        <authorList>
            <consortium name="EnsemblMetazoa"/>
        </authorList>
    </citation>
    <scope>IDENTIFICATION</scope>
</reference>
<sequence length="609" mass="67448">MPENALLWCWSLSSLSGKLPALRRDSRTSQPDCSQLQTVEPQLQKHQQQQQAYGENVKTIDWGKTCGGLQTSRLAELKGVFLQSQESANIIEGNIGYPLSEKQLAKESIYSRVSKPARENRHNENDLSVDKKGRRSAGSASGEAVYESIITLDPFEMISMAHLNQLGQMQVTAPHLQHLQSQSTGSITNAQQGGILPQNGPLPGLIHANGNGGGMCLSGPPVHIVANPMGQDSLYTTIGDVSERVYECPDECPPPVPPKQMEVLYTKPTKVFPKSNGGAALKIYKSRENVPPSPNKDSSGSGTSSSDTRDLQQENYALKQEILAYRERMKALAMKLEQFDGISAIVEELQGKVDKVSQENARLRCFEREHREAQEQLKEAQRQYKLDVDQLSSQVAILDGERNDLECSLAKLQEEHDCLMISSQNSVSFQYHSQAMLEVKRLLEELKNKYQNDKEALLLRVEAAERDKVNMKASVSQLEEEVASLRAERDQLNQGYRKAVRQKQSLVQHIKDLQSEDSELHALMQSLLQSAHQAVAERDTLERLVKPAAGSGLTSHADTLSAQDHRQVPAGGGQMLQSVQQQPLGQVNHSINADSQAGEWVNNQSFLSC</sequence>
<dbReference type="SUPFAM" id="SSF58100">
    <property type="entry name" value="Bacterial hemolysins"/>
    <property type="match status" value="1"/>
</dbReference>
<organism evidence="3 4">
    <name type="scientific">Varroa destructor</name>
    <name type="common">Honeybee mite</name>
    <dbReference type="NCBI Taxonomy" id="109461"/>
    <lineage>
        <taxon>Eukaryota</taxon>
        <taxon>Metazoa</taxon>
        <taxon>Ecdysozoa</taxon>
        <taxon>Arthropoda</taxon>
        <taxon>Chelicerata</taxon>
        <taxon>Arachnida</taxon>
        <taxon>Acari</taxon>
        <taxon>Parasitiformes</taxon>
        <taxon>Mesostigmata</taxon>
        <taxon>Gamasina</taxon>
        <taxon>Dermanyssoidea</taxon>
        <taxon>Varroidae</taxon>
        <taxon>Varroa</taxon>
    </lineage>
</organism>
<dbReference type="GeneID" id="111253255"/>
<name>A0A7M7KMK0_VARDE</name>
<protein>
    <submittedName>
        <fullName evidence="3">Uncharacterized protein</fullName>
    </submittedName>
</protein>
<dbReference type="Proteomes" id="UP000594260">
    <property type="component" value="Unplaced"/>
</dbReference>
<feature type="region of interest" description="Disordered" evidence="2">
    <location>
        <begin position="112"/>
        <end position="140"/>
    </location>
</feature>
<keyword evidence="1" id="KW-0175">Coiled coil</keyword>
<dbReference type="GO" id="GO:0045202">
    <property type="term" value="C:synapse"/>
    <property type="evidence" value="ECO:0007669"/>
    <property type="project" value="GOC"/>
</dbReference>
<keyword evidence="4" id="KW-1185">Reference proteome</keyword>
<dbReference type="GO" id="GO:0060271">
    <property type="term" value="P:cilium assembly"/>
    <property type="evidence" value="ECO:0007669"/>
    <property type="project" value="InterPro"/>
</dbReference>
<dbReference type="InParanoid" id="A0A7M7KMK0"/>